<comment type="function">
    <text evidence="1">A possible function for this protein is to guide the assembly of the membrane sector of the ATPase enzyme complex.</text>
</comment>
<proteinExistence type="inferred from homology"/>
<evidence type="ECO:0000256" key="1">
    <source>
        <dbReference type="PIRNR" id="PIRNR032126"/>
    </source>
</evidence>
<keyword evidence="1" id="KW-0406">Ion transport</keyword>
<comment type="similarity">
    <text evidence="1">Belongs to the bacterial AtpI family.</text>
</comment>
<keyword evidence="2" id="KW-0812">Transmembrane</keyword>
<gene>
    <name evidence="3" type="ORF">JIP62_13635</name>
</gene>
<dbReference type="InterPro" id="IPR016989">
    <property type="entry name" value="Atp1_alphaprobac"/>
</dbReference>
<evidence type="ECO:0000256" key="2">
    <source>
        <dbReference type="SAM" id="Phobius"/>
    </source>
</evidence>
<keyword evidence="1" id="KW-0813">Transport</keyword>
<reference evidence="3 4" key="1">
    <citation type="submission" date="2021-01" db="EMBL/GenBank/DDBJ databases">
        <title>Brevundimonas vitis sp. nov., an bacterium isolated from grape (Vitis vinifera).</title>
        <authorList>
            <person name="Jiang L."/>
            <person name="Lee J."/>
        </authorList>
    </citation>
    <scope>NUCLEOTIDE SEQUENCE [LARGE SCALE GENOMIC DNA]</scope>
    <source>
        <strain evidence="3 4">GRTSA-9</strain>
    </source>
</reference>
<feature type="transmembrane region" description="Helical" evidence="2">
    <location>
        <begin position="46"/>
        <end position="64"/>
    </location>
</feature>
<accession>A0ABX7BM29</accession>
<keyword evidence="4" id="KW-1185">Reference proteome</keyword>
<name>A0ABX7BM29_9CAUL</name>
<dbReference type="Proteomes" id="UP000595448">
    <property type="component" value="Chromosome"/>
</dbReference>
<organism evidence="3 4">
    <name type="scientific">Brevundimonas vitisensis</name>
    <dbReference type="NCBI Taxonomy" id="2800818"/>
    <lineage>
        <taxon>Bacteria</taxon>
        <taxon>Pseudomonadati</taxon>
        <taxon>Pseudomonadota</taxon>
        <taxon>Alphaproteobacteria</taxon>
        <taxon>Caulobacterales</taxon>
        <taxon>Caulobacteraceae</taxon>
        <taxon>Brevundimonas</taxon>
    </lineage>
</organism>
<keyword evidence="1 2" id="KW-0472">Membrane</keyword>
<dbReference type="EMBL" id="CP067977">
    <property type="protein sequence ID" value="QQQ18317.1"/>
    <property type="molecule type" value="Genomic_DNA"/>
</dbReference>
<dbReference type="RefSeq" id="WP_201102689.1">
    <property type="nucleotide sequence ID" value="NZ_CP067977.1"/>
</dbReference>
<keyword evidence="2" id="KW-1133">Transmembrane helix</keyword>
<dbReference type="Pfam" id="PF09527">
    <property type="entry name" value="ATPase_gene1"/>
    <property type="match status" value="1"/>
</dbReference>
<evidence type="ECO:0000313" key="3">
    <source>
        <dbReference type="EMBL" id="QQQ18317.1"/>
    </source>
</evidence>
<evidence type="ECO:0000313" key="4">
    <source>
        <dbReference type="Proteomes" id="UP000595448"/>
    </source>
</evidence>
<feature type="transmembrane region" description="Helical" evidence="2">
    <location>
        <begin position="70"/>
        <end position="91"/>
    </location>
</feature>
<dbReference type="PIRSF" id="PIRSF032126">
    <property type="entry name" value="F0F1_ATP_synthase_subunit_I"/>
    <property type="match status" value="1"/>
</dbReference>
<sequence length="121" mass="12881">MSPTPESREEAIARLNQSASDLEARTTSDKSADVVAQAVAGKAYRIIAELIGGVLVGLALGFVVDRFAGTTPWGLIGGVLFGFAVSIWMAWQTTKRLQAEADAAGVVPKSIPFDDEEDEER</sequence>
<keyword evidence="1" id="KW-0375">Hydrogen ion transport</keyword>
<dbReference type="InterPro" id="IPR032820">
    <property type="entry name" value="ATPase_put"/>
</dbReference>
<protein>
    <recommendedName>
        <fullName evidence="1">ATP synthase protein I</fullName>
    </recommendedName>
</protein>